<evidence type="ECO:0000256" key="4">
    <source>
        <dbReference type="ARBA" id="ARBA00023136"/>
    </source>
</evidence>
<comment type="subcellular location">
    <subcellularLocation>
        <location evidence="1">Membrane</location>
        <topology evidence="1">Multi-pass membrane protein</topology>
    </subcellularLocation>
</comment>
<evidence type="ECO:0000256" key="5">
    <source>
        <dbReference type="SAM" id="Phobius"/>
    </source>
</evidence>
<dbReference type="RefSeq" id="WP_142902940.1">
    <property type="nucleotide sequence ID" value="NZ_ML660088.1"/>
</dbReference>
<feature type="transmembrane region" description="Helical" evidence="5">
    <location>
        <begin position="38"/>
        <end position="57"/>
    </location>
</feature>
<evidence type="ECO:0000313" key="7">
    <source>
        <dbReference type="EMBL" id="TQV84735.1"/>
    </source>
</evidence>
<gene>
    <name evidence="7" type="ORF">FKG94_04225</name>
</gene>
<evidence type="ECO:0000256" key="1">
    <source>
        <dbReference type="ARBA" id="ARBA00004141"/>
    </source>
</evidence>
<keyword evidence="4 5" id="KW-0472">Membrane</keyword>
<keyword evidence="8" id="KW-1185">Reference proteome</keyword>
<dbReference type="Pfam" id="PF07298">
    <property type="entry name" value="NnrU"/>
    <property type="match status" value="1"/>
</dbReference>
<name>A0A545U5I5_9GAMM</name>
<feature type="transmembrane region" description="Helical" evidence="5">
    <location>
        <begin position="161"/>
        <end position="181"/>
    </location>
</feature>
<proteinExistence type="predicted"/>
<dbReference type="InterPro" id="IPR009915">
    <property type="entry name" value="NnrU_dom"/>
</dbReference>
<keyword evidence="2 5" id="KW-0812">Transmembrane</keyword>
<accession>A0A545U5I5</accession>
<evidence type="ECO:0000256" key="3">
    <source>
        <dbReference type="ARBA" id="ARBA00022989"/>
    </source>
</evidence>
<evidence type="ECO:0000259" key="6">
    <source>
        <dbReference type="Pfam" id="PF07298"/>
    </source>
</evidence>
<feature type="transmembrane region" description="Helical" evidence="5">
    <location>
        <begin position="123"/>
        <end position="141"/>
    </location>
</feature>
<evidence type="ECO:0000256" key="2">
    <source>
        <dbReference type="ARBA" id="ARBA00022692"/>
    </source>
</evidence>
<keyword evidence="3 5" id="KW-1133">Transmembrane helix</keyword>
<feature type="domain" description="NnrU" evidence="6">
    <location>
        <begin position="3"/>
        <end position="185"/>
    </location>
</feature>
<feature type="transmembrane region" description="Helical" evidence="5">
    <location>
        <begin position="69"/>
        <end position="86"/>
    </location>
</feature>
<reference evidence="7 8" key="1">
    <citation type="submission" date="2019-06" db="EMBL/GenBank/DDBJ databases">
        <title>Whole genome sequence for Cellvibrionaceae sp. R142.</title>
        <authorList>
            <person name="Wang G."/>
        </authorList>
    </citation>
    <scope>NUCLEOTIDE SEQUENCE [LARGE SCALE GENOMIC DNA]</scope>
    <source>
        <strain evidence="7 8">R142</strain>
    </source>
</reference>
<dbReference type="OrthoDB" id="5293641at2"/>
<organism evidence="7 8">
    <name type="scientific">Exilibacterium tricleocarpae</name>
    <dbReference type="NCBI Taxonomy" id="2591008"/>
    <lineage>
        <taxon>Bacteria</taxon>
        <taxon>Pseudomonadati</taxon>
        <taxon>Pseudomonadota</taxon>
        <taxon>Gammaproteobacteria</taxon>
        <taxon>Cellvibrionales</taxon>
        <taxon>Cellvibrionaceae</taxon>
        <taxon>Exilibacterium</taxon>
    </lineage>
</organism>
<dbReference type="EMBL" id="VHSG01000005">
    <property type="protein sequence ID" value="TQV84735.1"/>
    <property type="molecule type" value="Genomic_DNA"/>
</dbReference>
<evidence type="ECO:0000313" key="8">
    <source>
        <dbReference type="Proteomes" id="UP000319732"/>
    </source>
</evidence>
<protein>
    <submittedName>
        <fullName evidence="7">NnrU family protein</fullName>
    </submittedName>
</protein>
<dbReference type="GO" id="GO:0016020">
    <property type="term" value="C:membrane"/>
    <property type="evidence" value="ECO:0007669"/>
    <property type="project" value="UniProtKB-SubCell"/>
</dbReference>
<comment type="caution">
    <text evidence="7">The sequence shown here is derived from an EMBL/GenBank/DDBJ whole genome shotgun (WGS) entry which is preliminary data.</text>
</comment>
<sequence length="188" mass="20234">MSLLIFGLLIFVAIHMIPSAPGLRSSLLAKLGPIAYKVLFSLLSLAGLVMIVNGLKVAPFEPLYQPPDWGRHLAMLLMLPAVYLFISNSALPVHSFAQTVTAHPVNWSVIIWSVGHLLANGDLAHVLLFTSLGLFAVASIITGNARGLKPRQERPSAVKEAVMIALTLVVYVGLFGGHRFFTGMPLVS</sequence>
<dbReference type="Proteomes" id="UP000319732">
    <property type="component" value="Unassembled WGS sequence"/>
</dbReference>
<dbReference type="AlphaFoldDB" id="A0A545U5I5"/>